<dbReference type="RefSeq" id="WP_246171391.1">
    <property type="nucleotide sequence ID" value="NZ_CABPSH010000012.1"/>
</dbReference>
<dbReference type="EMBL" id="CABPSH010000012">
    <property type="protein sequence ID" value="VVE36867.1"/>
    <property type="molecule type" value="Genomic_DNA"/>
</dbReference>
<evidence type="ECO:0000256" key="3">
    <source>
        <dbReference type="ARBA" id="ARBA00022723"/>
    </source>
</evidence>
<reference evidence="6 7" key="1">
    <citation type="submission" date="2019-08" db="EMBL/GenBank/DDBJ databases">
        <authorList>
            <person name="Peeters C."/>
        </authorList>
    </citation>
    <scope>NUCLEOTIDE SEQUENCE [LARGE SCALE GENOMIC DNA]</scope>
    <source>
        <strain evidence="6 7">LMG 31012</strain>
    </source>
</reference>
<dbReference type="InterPro" id="IPR006127">
    <property type="entry name" value="ZnuA-like"/>
</dbReference>
<sequence length="338" mass="35864">MKMIAATSRTPVHHGQSMRSGPSKPSASCDASRIIASLSAALVLLIGYQGSAIAAAAAPGVINAIGVENEYADVIAQIGGKYVQVSAIETDPNTDPHTFEVNPKVAAQIASADLIVKNGVGYDAWADKIISAAPNSKRKVIDAQHLLGLPDSTPNPHLWYDPKTMPAVAKAVAADLSALNPAQAAYFQANVKKFDASLKPWLAAIATFKTHYAKTPVAVTEPVANYMLEAVGIDMATPFSLQAAIMNGTDPSPQDVTRQNSLFTDHKVKVFVYNQQVTDALTQSFLNLAKKNGIPVVGVYETMPTPGFTYQSWMLAEVNALEKAVTSKVSTETLQAAK</sequence>
<name>A0A5E4XKM8_9BURK</name>
<gene>
    <name evidence="6" type="ORF">PEP31012_03975</name>
</gene>
<evidence type="ECO:0000256" key="5">
    <source>
        <dbReference type="SAM" id="MobiDB-lite"/>
    </source>
</evidence>
<dbReference type="InterPro" id="IPR050492">
    <property type="entry name" value="Bact_metal-bind_prot9"/>
</dbReference>
<comment type="subcellular location">
    <subcellularLocation>
        <location evidence="1">Cell envelope</location>
    </subcellularLocation>
</comment>
<protein>
    <submittedName>
        <fullName evidence="6">Cation ABC transporter substrate-binding protein</fullName>
    </submittedName>
</protein>
<keyword evidence="2" id="KW-0813">Transport</keyword>
<accession>A0A5E4XKM8</accession>
<evidence type="ECO:0000313" key="6">
    <source>
        <dbReference type="EMBL" id="VVE36867.1"/>
    </source>
</evidence>
<keyword evidence="7" id="KW-1185">Reference proteome</keyword>
<organism evidence="6 7">
    <name type="scientific">Pandoraea eparura</name>
    <dbReference type="NCBI Taxonomy" id="2508291"/>
    <lineage>
        <taxon>Bacteria</taxon>
        <taxon>Pseudomonadati</taxon>
        <taxon>Pseudomonadota</taxon>
        <taxon>Betaproteobacteria</taxon>
        <taxon>Burkholderiales</taxon>
        <taxon>Burkholderiaceae</taxon>
        <taxon>Pandoraea</taxon>
    </lineage>
</organism>
<proteinExistence type="predicted"/>
<dbReference type="GO" id="GO:0030001">
    <property type="term" value="P:metal ion transport"/>
    <property type="evidence" value="ECO:0007669"/>
    <property type="project" value="InterPro"/>
</dbReference>
<dbReference type="GO" id="GO:0030313">
    <property type="term" value="C:cell envelope"/>
    <property type="evidence" value="ECO:0007669"/>
    <property type="project" value="UniProtKB-SubCell"/>
</dbReference>
<dbReference type="SUPFAM" id="SSF53807">
    <property type="entry name" value="Helical backbone' metal receptor"/>
    <property type="match status" value="1"/>
</dbReference>
<dbReference type="Proteomes" id="UP000400981">
    <property type="component" value="Unassembled WGS sequence"/>
</dbReference>
<feature type="compositionally biased region" description="Polar residues" evidence="5">
    <location>
        <begin position="17"/>
        <end position="26"/>
    </location>
</feature>
<dbReference type="Gene3D" id="3.40.50.1980">
    <property type="entry name" value="Nitrogenase molybdenum iron protein domain"/>
    <property type="match status" value="2"/>
</dbReference>
<feature type="region of interest" description="Disordered" evidence="5">
    <location>
        <begin position="1"/>
        <end position="26"/>
    </location>
</feature>
<dbReference type="Pfam" id="PF01297">
    <property type="entry name" value="ZnuA"/>
    <property type="match status" value="1"/>
</dbReference>
<evidence type="ECO:0000256" key="1">
    <source>
        <dbReference type="ARBA" id="ARBA00004196"/>
    </source>
</evidence>
<evidence type="ECO:0000256" key="4">
    <source>
        <dbReference type="ARBA" id="ARBA00022729"/>
    </source>
</evidence>
<dbReference type="PANTHER" id="PTHR42953:SF1">
    <property type="entry name" value="METAL-BINDING PROTEIN HI_0362-RELATED"/>
    <property type="match status" value="1"/>
</dbReference>
<dbReference type="PANTHER" id="PTHR42953">
    <property type="entry name" value="HIGH-AFFINITY ZINC UPTAKE SYSTEM PROTEIN ZNUA-RELATED"/>
    <property type="match status" value="1"/>
</dbReference>
<evidence type="ECO:0000313" key="7">
    <source>
        <dbReference type="Proteomes" id="UP000400981"/>
    </source>
</evidence>
<dbReference type="GO" id="GO:0046872">
    <property type="term" value="F:metal ion binding"/>
    <property type="evidence" value="ECO:0007669"/>
    <property type="project" value="UniProtKB-KW"/>
</dbReference>
<evidence type="ECO:0000256" key="2">
    <source>
        <dbReference type="ARBA" id="ARBA00022448"/>
    </source>
</evidence>
<dbReference type="AlphaFoldDB" id="A0A5E4XKM8"/>
<keyword evidence="3" id="KW-0479">Metal-binding</keyword>
<keyword evidence="4" id="KW-0732">Signal</keyword>